<dbReference type="InterPro" id="IPR036390">
    <property type="entry name" value="WH_DNA-bd_sf"/>
</dbReference>
<keyword evidence="3 7" id="KW-0862">Zinc</keyword>
<comment type="cofactor">
    <cofactor evidence="7">
        <name>Zn(2+)</name>
        <dbReference type="ChEBI" id="CHEBI:29105"/>
    </cofactor>
    <text evidence="7">Binds 1 zinc ion per subunit.</text>
</comment>
<dbReference type="Gene3D" id="3.30.1490.190">
    <property type="match status" value="1"/>
</dbReference>
<dbReference type="InterPro" id="IPR043135">
    <property type="entry name" value="Fur_C"/>
</dbReference>
<evidence type="ECO:0000256" key="5">
    <source>
        <dbReference type="ARBA" id="ARBA00023125"/>
    </source>
</evidence>
<dbReference type="AlphaFoldDB" id="A0A8J8MBA8"/>
<dbReference type="PANTHER" id="PTHR33202:SF7">
    <property type="entry name" value="FERRIC UPTAKE REGULATION PROTEIN"/>
    <property type="match status" value="1"/>
</dbReference>
<evidence type="ECO:0000256" key="3">
    <source>
        <dbReference type="ARBA" id="ARBA00022833"/>
    </source>
</evidence>
<evidence type="ECO:0000313" key="8">
    <source>
        <dbReference type="EMBL" id="QUH29757.1"/>
    </source>
</evidence>
<evidence type="ECO:0000256" key="2">
    <source>
        <dbReference type="ARBA" id="ARBA00022491"/>
    </source>
</evidence>
<reference evidence="8 9" key="1">
    <citation type="submission" date="2020-07" db="EMBL/GenBank/DDBJ databases">
        <title>Vallitalea guaymasensis genome.</title>
        <authorList>
            <person name="Postec A."/>
        </authorList>
    </citation>
    <scope>NUCLEOTIDE SEQUENCE [LARGE SCALE GENOMIC DNA]</scope>
    <source>
        <strain evidence="8 9">Ra1766G1</strain>
    </source>
</reference>
<accession>A0A8J8MBA8</accession>
<dbReference type="InterPro" id="IPR036388">
    <property type="entry name" value="WH-like_DNA-bd_sf"/>
</dbReference>
<evidence type="ECO:0000256" key="6">
    <source>
        <dbReference type="ARBA" id="ARBA00023163"/>
    </source>
</evidence>
<evidence type="ECO:0000313" key="9">
    <source>
        <dbReference type="Proteomes" id="UP000677305"/>
    </source>
</evidence>
<feature type="binding site" evidence="7">
    <location>
        <position position="103"/>
    </location>
    <ligand>
        <name>Zn(2+)</name>
        <dbReference type="ChEBI" id="CHEBI:29105"/>
    </ligand>
</feature>
<keyword evidence="6" id="KW-0804">Transcription</keyword>
<dbReference type="Proteomes" id="UP000677305">
    <property type="component" value="Chromosome"/>
</dbReference>
<keyword evidence="4" id="KW-0805">Transcription regulation</keyword>
<name>A0A8J8MBA8_9FIRM</name>
<feature type="binding site" evidence="7">
    <location>
        <position position="143"/>
    </location>
    <ligand>
        <name>Zn(2+)</name>
        <dbReference type="ChEBI" id="CHEBI:29105"/>
    </ligand>
</feature>
<comment type="similarity">
    <text evidence="1">Belongs to the Fur family.</text>
</comment>
<dbReference type="GO" id="GO:0045892">
    <property type="term" value="P:negative regulation of DNA-templated transcription"/>
    <property type="evidence" value="ECO:0007669"/>
    <property type="project" value="TreeGrafter"/>
</dbReference>
<organism evidence="8 9">
    <name type="scientific">Vallitalea guaymasensis</name>
    <dbReference type="NCBI Taxonomy" id="1185412"/>
    <lineage>
        <taxon>Bacteria</taxon>
        <taxon>Bacillati</taxon>
        <taxon>Bacillota</taxon>
        <taxon>Clostridia</taxon>
        <taxon>Lachnospirales</taxon>
        <taxon>Vallitaleaceae</taxon>
        <taxon>Vallitalea</taxon>
    </lineage>
</organism>
<dbReference type="CDD" id="cd07153">
    <property type="entry name" value="Fur_like"/>
    <property type="match status" value="1"/>
</dbReference>
<evidence type="ECO:0000256" key="4">
    <source>
        <dbReference type="ARBA" id="ARBA00023015"/>
    </source>
</evidence>
<feature type="binding site" evidence="7">
    <location>
        <position position="140"/>
    </location>
    <ligand>
        <name>Zn(2+)</name>
        <dbReference type="ChEBI" id="CHEBI:29105"/>
    </ligand>
</feature>
<feature type="binding site" evidence="7">
    <location>
        <position position="100"/>
    </location>
    <ligand>
        <name>Zn(2+)</name>
        <dbReference type="ChEBI" id="CHEBI:29105"/>
    </ligand>
</feature>
<dbReference type="PANTHER" id="PTHR33202">
    <property type="entry name" value="ZINC UPTAKE REGULATION PROTEIN"/>
    <property type="match status" value="1"/>
</dbReference>
<dbReference type="RefSeq" id="WP_212690016.1">
    <property type="nucleotide sequence ID" value="NZ_CP058561.1"/>
</dbReference>
<dbReference type="GO" id="GO:1900376">
    <property type="term" value="P:regulation of secondary metabolite biosynthetic process"/>
    <property type="evidence" value="ECO:0007669"/>
    <property type="project" value="TreeGrafter"/>
</dbReference>
<dbReference type="GO" id="GO:0000976">
    <property type="term" value="F:transcription cis-regulatory region binding"/>
    <property type="evidence" value="ECO:0007669"/>
    <property type="project" value="TreeGrafter"/>
</dbReference>
<dbReference type="GO" id="GO:0003700">
    <property type="term" value="F:DNA-binding transcription factor activity"/>
    <property type="evidence" value="ECO:0007669"/>
    <property type="project" value="InterPro"/>
</dbReference>
<dbReference type="SUPFAM" id="SSF46785">
    <property type="entry name" value="Winged helix' DNA-binding domain"/>
    <property type="match status" value="1"/>
</dbReference>
<dbReference type="KEGG" id="vgu:HYG85_12920"/>
<dbReference type="Gene3D" id="1.10.10.10">
    <property type="entry name" value="Winged helix-like DNA-binding domain superfamily/Winged helix DNA-binding domain"/>
    <property type="match status" value="1"/>
</dbReference>
<evidence type="ECO:0000256" key="1">
    <source>
        <dbReference type="ARBA" id="ARBA00007957"/>
    </source>
</evidence>
<keyword evidence="9" id="KW-1185">Reference proteome</keyword>
<evidence type="ECO:0000256" key="7">
    <source>
        <dbReference type="PIRSR" id="PIRSR602481-1"/>
    </source>
</evidence>
<sequence>MDSKLDDTMINLMNRNHKRLTYQRKEILKILNDNGNKHVSVEEIQRLAKENNVILSISTIYRTMDILHKIGAVIKHNFGNGIAEYEIFEGNKNAHHHLICKKCGRIEEVFGLVGDNFNNQIFVEKGFKVEYQRLEIYGYCKECMNNSK</sequence>
<protein>
    <submittedName>
        <fullName evidence="8">Transcriptional repressor</fullName>
    </submittedName>
</protein>
<gene>
    <name evidence="8" type="ORF">HYG85_12920</name>
</gene>
<keyword evidence="2" id="KW-0678">Repressor</keyword>
<proteinExistence type="inferred from homology"/>
<keyword evidence="5" id="KW-0238">DNA-binding</keyword>
<dbReference type="Pfam" id="PF01475">
    <property type="entry name" value="FUR"/>
    <property type="match status" value="1"/>
</dbReference>
<dbReference type="EMBL" id="CP058561">
    <property type="protein sequence ID" value="QUH29757.1"/>
    <property type="molecule type" value="Genomic_DNA"/>
</dbReference>
<keyword evidence="7" id="KW-0479">Metal-binding</keyword>
<dbReference type="GO" id="GO:0008270">
    <property type="term" value="F:zinc ion binding"/>
    <property type="evidence" value="ECO:0007669"/>
    <property type="project" value="TreeGrafter"/>
</dbReference>
<dbReference type="InterPro" id="IPR002481">
    <property type="entry name" value="FUR"/>
</dbReference>